<evidence type="ECO:0000256" key="1">
    <source>
        <dbReference type="SAM" id="MobiDB-lite"/>
    </source>
</evidence>
<organism evidence="3 4">
    <name type="scientific">Punica granatum</name>
    <name type="common">Pomegranate</name>
    <dbReference type="NCBI Taxonomy" id="22663"/>
    <lineage>
        <taxon>Eukaryota</taxon>
        <taxon>Viridiplantae</taxon>
        <taxon>Streptophyta</taxon>
        <taxon>Embryophyta</taxon>
        <taxon>Tracheophyta</taxon>
        <taxon>Spermatophyta</taxon>
        <taxon>Magnoliopsida</taxon>
        <taxon>eudicotyledons</taxon>
        <taxon>Gunneridae</taxon>
        <taxon>Pentapetalae</taxon>
        <taxon>rosids</taxon>
        <taxon>malvids</taxon>
        <taxon>Myrtales</taxon>
        <taxon>Lythraceae</taxon>
        <taxon>Punica</taxon>
    </lineage>
</organism>
<dbReference type="CDD" id="cd06222">
    <property type="entry name" value="RNase_H_like"/>
    <property type="match status" value="1"/>
</dbReference>
<evidence type="ECO:0000313" key="3">
    <source>
        <dbReference type="EMBL" id="PKI41841.1"/>
    </source>
</evidence>
<feature type="domain" description="RNase H type-1" evidence="2">
    <location>
        <begin position="136"/>
        <end position="231"/>
    </location>
</feature>
<dbReference type="GO" id="GO:0004523">
    <property type="term" value="F:RNA-DNA hybrid ribonuclease activity"/>
    <property type="evidence" value="ECO:0007669"/>
    <property type="project" value="InterPro"/>
</dbReference>
<dbReference type="InterPro" id="IPR002156">
    <property type="entry name" value="RNaseH_domain"/>
</dbReference>
<sequence length="393" mass="43797">MEFAYLPFGLKAHFDANPKDLDLLKHDKVLSKEPPAPHLKDVPEYLLDPKTQEASKMVKLARAPMGQDKPARKKGPKKRGSGRYCLYVTTDYTFFLRAKGKCTAAHYQPWPKICFTPTTMDHTQVHVSTPEWRKINTDAAWRDFKAYVVGVAPNQNDDIINSWCAPVFPGTPLKAEDQAVLLAVSLALNSEWSKIWLESDALIVVEALAHSRHHVLYSRAPNLDEHCSSVLQVRYEHHSSVLQVLEQIGVSEDKLQNMIRVWNKIDLPEDDEMHALLDAEEVEFENLLGEADGSVLSETLSQDNSGEGIDPSKTVYGDDEDVAEQSAGELECEEDQDYLSELSSGELDNLEITSNSPGSSIGQAQSASSDERHWSFKCGPDVKTYTVTGVGLQ</sequence>
<dbReference type="PANTHER" id="PTHR47723:SF19">
    <property type="entry name" value="POLYNUCLEOTIDYL TRANSFERASE, RIBONUCLEASE H-LIKE SUPERFAMILY PROTEIN"/>
    <property type="match status" value="1"/>
</dbReference>
<dbReference type="PANTHER" id="PTHR47723">
    <property type="entry name" value="OS05G0353850 PROTEIN"/>
    <property type="match status" value="1"/>
</dbReference>
<name>A0A2I0ICX9_PUNGR</name>
<dbReference type="Proteomes" id="UP000233551">
    <property type="component" value="Unassembled WGS sequence"/>
</dbReference>
<evidence type="ECO:0000259" key="2">
    <source>
        <dbReference type="Pfam" id="PF13456"/>
    </source>
</evidence>
<comment type="caution">
    <text evidence="3">The sequence shown here is derived from an EMBL/GenBank/DDBJ whole genome shotgun (WGS) entry which is preliminary data.</text>
</comment>
<feature type="region of interest" description="Disordered" evidence="1">
    <location>
        <begin position="298"/>
        <end position="317"/>
    </location>
</feature>
<dbReference type="Pfam" id="PF13456">
    <property type="entry name" value="RVT_3"/>
    <property type="match status" value="1"/>
</dbReference>
<protein>
    <recommendedName>
        <fullName evidence="2">RNase H type-1 domain-containing protein</fullName>
    </recommendedName>
</protein>
<evidence type="ECO:0000313" key="4">
    <source>
        <dbReference type="Proteomes" id="UP000233551"/>
    </source>
</evidence>
<keyword evidence="4" id="KW-1185">Reference proteome</keyword>
<proteinExistence type="predicted"/>
<feature type="compositionally biased region" description="Low complexity" evidence="1">
    <location>
        <begin position="356"/>
        <end position="368"/>
    </location>
</feature>
<accession>A0A2I0ICX9</accession>
<reference evidence="3 4" key="1">
    <citation type="submission" date="2017-11" db="EMBL/GenBank/DDBJ databases">
        <title>De-novo sequencing of pomegranate (Punica granatum L.) genome.</title>
        <authorList>
            <person name="Akparov Z."/>
            <person name="Amiraslanov A."/>
            <person name="Hajiyeva S."/>
            <person name="Abbasov M."/>
            <person name="Kaur K."/>
            <person name="Hamwieh A."/>
            <person name="Solovyev V."/>
            <person name="Salamov A."/>
            <person name="Braich B."/>
            <person name="Kosarev P."/>
            <person name="Mahmoud A."/>
            <person name="Hajiyev E."/>
            <person name="Babayeva S."/>
            <person name="Izzatullayeva V."/>
            <person name="Mammadov A."/>
            <person name="Mammadov A."/>
            <person name="Sharifova S."/>
            <person name="Ojaghi J."/>
            <person name="Eynullazada K."/>
            <person name="Bayramov B."/>
            <person name="Abdulazimova A."/>
            <person name="Shahmuradov I."/>
        </authorList>
    </citation>
    <scope>NUCLEOTIDE SEQUENCE [LARGE SCALE GENOMIC DNA]</scope>
    <source>
        <strain evidence="4">cv. AG2017</strain>
        <tissue evidence="3">Leaf</tissue>
    </source>
</reference>
<dbReference type="InterPro" id="IPR044730">
    <property type="entry name" value="RNase_H-like_dom_plant"/>
</dbReference>
<gene>
    <name evidence="3" type="ORF">CRG98_037765</name>
</gene>
<dbReference type="EMBL" id="PGOL01003275">
    <property type="protein sequence ID" value="PKI41841.1"/>
    <property type="molecule type" value="Genomic_DNA"/>
</dbReference>
<dbReference type="InterPro" id="IPR053151">
    <property type="entry name" value="RNase_H-like"/>
</dbReference>
<dbReference type="AlphaFoldDB" id="A0A2I0ICX9"/>
<feature type="region of interest" description="Disordered" evidence="1">
    <location>
        <begin position="343"/>
        <end position="375"/>
    </location>
</feature>
<dbReference type="STRING" id="22663.A0A2I0ICX9"/>
<dbReference type="GO" id="GO:0003676">
    <property type="term" value="F:nucleic acid binding"/>
    <property type="evidence" value="ECO:0007669"/>
    <property type="project" value="InterPro"/>
</dbReference>